<accession>A0A1I6MXS5</accession>
<evidence type="ECO:0000313" key="5">
    <source>
        <dbReference type="Proteomes" id="UP000199024"/>
    </source>
</evidence>
<dbReference type="InterPro" id="IPR052163">
    <property type="entry name" value="DGC-Regulatory_Protein"/>
</dbReference>
<dbReference type="PROSITE" id="PS50887">
    <property type="entry name" value="GGDEF"/>
    <property type="match status" value="1"/>
</dbReference>
<sequence>MDDLRAEILRGTPLPEEWNWSRQIIESVVTGITVSDLSLPDSPLVYVNPAFERMTGYTSREVLGRNCRFLQGTDRNQPGLVHLRNAVREGTPITTVLRNYRKDGTPFWNELYLSPIRDLTGCVTHFVGIQNDVTRRVELEGKLAYMSQHDILTGLPNRAVLMEKIDQAIQKAEGNRRLVGVLFLDLDNFKTVNDMFGHDAGDGLLRIIAERLRIRMRGTETAARLSGDEFVVVLENLRDEFEAKAILERLSQDIHRPLQLQGQDFLPSCSIGVALYPRDGKTAEELLKSADMSMYLNKHIHHQKAPGPSRLSRSS</sequence>
<feature type="domain" description="PAC" evidence="2">
    <location>
        <begin position="93"/>
        <end position="145"/>
    </location>
</feature>
<dbReference type="InterPro" id="IPR035965">
    <property type="entry name" value="PAS-like_dom_sf"/>
</dbReference>
<evidence type="ECO:0000259" key="2">
    <source>
        <dbReference type="PROSITE" id="PS50113"/>
    </source>
</evidence>
<dbReference type="InterPro" id="IPR000700">
    <property type="entry name" value="PAS-assoc_C"/>
</dbReference>
<feature type="domain" description="GGDEF" evidence="3">
    <location>
        <begin position="177"/>
        <end position="315"/>
    </location>
</feature>
<dbReference type="PROSITE" id="PS50113">
    <property type="entry name" value="PAC"/>
    <property type="match status" value="1"/>
</dbReference>
<dbReference type="STRING" id="474950.SAMN05421771_3650"/>
<dbReference type="InterPro" id="IPR000160">
    <property type="entry name" value="GGDEF_dom"/>
</dbReference>
<dbReference type="PROSITE" id="PS50112">
    <property type="entry name" value="PAS"/>
    <property type="match status" value="1"/>
</dbReference>
<organism evidence="4 5">
    <name type="scientific">Granulicella pectinivorans</name>
    <dbReference type="NCBI Taxonomy" id="474950"/>
    <lineage>
        <taxon>Bacteria</taxon>
        <taxon>Pseudomonadati</taxon>
        <taxon>Acidobacteriota</taxon>
        <taxon>Terriglobia</taxon>
        <taxon>Terriglobales</taxon>
        <taxon>Acidobacteriaceae</taxon>
        <taxon>Granulicella</taxon>
    </lineage>
</organism>
<dbReference type="Pfam" id="PF13426">
    <property type="entry name" value="PAS_9"/>
    <property type="match status" value="1"/>
</dbReference>
<gene>
    <name evidence="4" type="ORF">SAMN05421771_3650</name>
</gene>
<dbReference type="EMBL" id="FOZL01000002">
    <property type="protein sequence ID" value="SFS20464.1"/>
    <property type="molecule type" value="Genomic_DNA"/>
</dbReference>
<feature type="domain" description="PAS" evidence="1">
    <location>
        <begin position="22"/>
        <end position="90"/>
    </location>
</feature>
<dbReference type="CDD" id="cd01949">
    <property type="entry name" value="GGDEF"/>
    <property type="match status" value="1"/>
</dbReference>
<dbReference type="Proteomes" id="UP000199024">
    <property type="component" value="Unassembled WGS sequence"/>
</dbReference>
<evidence type="ECO:0000259" key="3">
    <source>
        <dbReference type="PROSITE" id="PS50887"/>
    </source>
</evidence>
<dbReference type="AlphaFoldDB" id="A0A1I6MXS5"/>
<name>A0A1I6MXS5_9BACT</name>
<proteinExistence type="predicted"/>
<dbReference type="SUPFAM" id="SSF55073">
    <property type="entry name" value="Nucleotide cyclase"/>
    <property type="match status" value="1"/>
</dbReference>
<dbReference type="CDD" id="cd00130">
    <property type="entry name" value="PAS"/>
    <property type="match status" value="1"/>
</dbReference>
<dbReference type="Gene3D" id="3.30.450.20">
    <property type="entry name" value="PAS domain"/>
    <property type="match status" value="1"/>
</dbReference>
<reference evidence="4 5" key="1">
    <citation type="submission" date="2016-10" db="EMBL/GenBank/DDBJ databases">
        <authorList>
            <person name="de Groot N.N."/>
        </authorList>
    </citation>
    <scope>NUCLEOTIDE SEQUENCE [LARGE SCALE GENOMIC DNA]</scope>
    <source>
        <strain evidence="4 5">DSM 21001</strain>
    </source>
</reference>
<dbReference type="Gene3D" id="3.30.70.270">
    <property type="match status" value="1"/>
</dbReference>
<dbReference type="NCBIfam" id="TIGR00229">
    <property type="entry name" value="sensory_box"/>
    <property type="match status" value="1"/>
</dbReference>
<dbReference type="PANTHER" id="PTHR46663:SF3">
    <property type="entry name" value="SLL0267 PROTEIN"/>
    <property type="match status" value="1"/>
</dbReference>
<dbReference type="InterPro" id="IPR043128">
    <property type="entry name" value="Rev_trsase/Diguanyl_cyclase"/>
</dbReference>
<keyword evidence="5" id="KW-1185">Reference proteome</keyword>
<dbReference type="NCBIfam" id="TIGR00254">
    <property type="entry name" value="GGDEF"/>
    <property type="match status" value="1"/>
</dbReference>
<dbReference type="SMART" id="SM00267">
    <property type="entry name" value="GGDEF"/>
    <property type="match status" value="1"/>
</dbReference>
<dbReference type="SMART" id="SM00086">
    <property type="entry name" value="PAC"/>
    <property type="match status" value="1"/>
</dbReference>
<protein>
    <submittedName>
        <fullName evidence="4">PAS domain S-box-containing protein/diguanylate cyclase (GGDEF) domain-containing protein</fullName>
    </submittedName>
</protein>
<dbReference type="InterPro" id="IPR001610">
    <property type="entry name" value="PAC"/>
</dbReference>
<dbReference type="SUPFAM" id="SSF55785">
    <property type="entry name" value="PYP-like sensor domain (PAS domain)"/>
    <property type="match status" value="1"/>
</dbReference>
<evidence type="ECO:0000259" key="1">
    <source>
        <dbReference type="PROSITE" id="PS50112"/>
    </source>
</evidence>
<dbReference type="InterPro" id="IPR000014">
    <property type="entry name" value="PAS"/>
</dbReference>
<dbReference type="SMART" id="SM00091">
    <property type="entry name" value="PAS"/>
    <property type="match status" value="1"/>
</dbReference>
<evidence type="ECO:0000313" key="4">
    <source>
        <dbReference type="EMBL" id="SFS20464.1"/>
    </source>
</evidence>
<dbReference type="Pfam" id="PF00990">
    <property type="entry name" value="GGDEF"/>
    <property type="match status" value="1"/>
</dbReference>
<dbReference type="RefSeq" id="WP_089842237.1">
    <property type="nucleotide sequence ID" value="NZ_FOZL01000002.1"/>
</dbReference>
<dbReference type="OrthoDB" id="9759607at2"/>
<dbReference type="PANTHER" id="PTHR46663">
    <property type="entry name" value="DIGUANYLATE CYCLASE DGCT-RELATED"/>
    <property type="match status" value="1"/>
</dbReference>
<dbReference type="InterPro" id="IPR029787">
    <property type="entry name" value="Nucleotide_cyclase"/>
</dbReference>